<evidence type="ECO:0000313" key="7">
    <source>
        <dbReference type="EMBL" id="CAB5227854.1"/>
    </source>
</evidence>
<evidence type="ECO:0000313" key="4">
    <source>
        <dbReference type="EMBL" id="CAB4190819.1"/>
    </source>
</evidence>
<evidence type="ECO:0000313" key="3">
    <source>
        <dbReference type="EMBL" id="CAB4182257.1"/>
    </source>
</evidence>
<dbReference type="EMBL" id="LR797518">
    <property type="protein sequence ID" value="CAB4222867.1"/>
    <property type="molecule type" value="Genomic_DNA"/>
</dbReference>
<gene>
    <name evidence="3" type="ORF">UFOVP1065_190</name>
    <name evidence="4" type="ORF">UFOVP1198_159</name>
    <name evidence="5" type="ORF">UFOVP1418_151</name>
    <name evidence="7" type="ORF">UFOVP1524_232</name>
    <name evidence="6" type="ORF">UFOVP1651_232</name>
    <name evidence="1" type="ORF">UFOVP908_210</name>
    <name evidence="2" type="ORF">UFOVP990_159</name>
</gene>
<name>A0A6J5QIM3_9CAUD</name>
<protein>
    <submittedName>
        <fullName evidence="3">Uncharacterized protein</fullName>
    </submittedName>
</protein>
<organism evidence="3">
    <name type="scientific">uncultured Caudovirales phage</name>
    <dbReference type="NCBI Taxonomy" id="2100421"/>
    <lineage>
        <taxon>Viruses</taxon>
        <taxon>Duplodnaviria</taxon>
        <taxon>Heunggongvirae</taxon>
        <taxon>Uroviricota</taxon>
        <taxon>Caudoviricetes</taxon>
        <taxon>Peduoviridae</taxon>
        <taxon>Maltschvirus</taxon>
        <taxon>Maltschvirus maltsch</taxon>
    </lineage>
</organism>
<evidence type="ECO:0000313" key="5">
    <source>
        <dbReference type="EMBL" id="CAB4211168.1"/>
    </source>
</evidence>
<dbReference type="EMBL" id="LR796860">
    <property type="protein sequence ID" value="CAB4171054.1"/>
    <property type="molecule type" value="Genomic_DNA"/>
</dbReference>
<dbReference type="EMBL" id="LR797021">
    <property type="protein sequence ID" value="CAB4182257.1"/>
    <property type="molecule type" value="Genomic_DNA"/>
</dbReference>
<evidence type="ECO:0000313" key="2">
    <source>
        <dbReference type="EMBL" id="CAB4177061.1"/>
    </source>
</evidence>
<dbReference type="EMBL" id="LR797157">
    <property type="protein sequence ID" value="CAB4190819.1"/>
    <property type="molecule type" value="Genomic_DNA"/>
</dbReference>
<reference evidence="3" key="1">
    <citation type="submission" date="2020-05" db="EMBL/GenBank/DDBJ databases">
        <authorList>
            <person name="Chiriac C."/>
            <person name="Salcher M."/>
            <person name="Ghai R."/>
            <person name="Kavagutti S V."/>
        </authorList>
    </citation>
    <scope>NUCLEOTIDE SEQUENCE</scope>
</reference>
<proteinExistence type="predicted"/>
<dbReference type="EMBL" id="LR796945">
    <property type="protein sequence ID" value="CAB4177061.1"/>
    <property type="molecule type" value="Genomic_DNA"/>
</dbReference>
<dbReference type="EMBL" id="LR797369">
    <property type="protein sequence ID" value="CAB4211168.1"/>
    <property type="molecule type" value="Genomic_DNA"/>
</dbReference>
<evidence type="ECO:0000313" key="1">
    <source>
        <dbReference type="EMBL" id="CAB4171054.1"/>
    </source>
</evidence>
<dbReference type="EMBL" id="LR798378">
    <property type="protein sequence ID" value="CAB5227854.1"/>
    <property type="molecule type" value="Genomic_DNA"/>
</dbReference>
<accession>A0A6J5QIM3</accession>
<evidence type="ECO:0000313" key="6">
    <source>
        <dbReference type="EMBL" id="CAB4222867.1"/>
    </source>
</evidence>
<sequence length="78" mass="8756">MNDKIEKMLNELGWGMGDPSDDCMQCSPFDPYKFAELIVKECSKILRNGAYWSGPNGFVRDCTAAEMASTIEEHFGVE</sequence>